<dbReference type="GeneID" id="107019092"/>
<reference evidence="2" key="2">
    <citation type="submission" date="2025-08" db="UniProtKB">
        <authorList>
            <consortium name="RefSeq"/>
        </authorList>
    </citation>
    <scope>IDENTIFICATION</scope>
</reference>
<organism evidence="1 2">
    <name type="scientific">Solanum pennellii</name>
    <name type="common">Tomato</name>
    <name type="synonym">Lycopersicon pennellii</name>
    <dbReference type="NCBI Taxonomy" id="28526"/>
    <lineage>
        <taxon>Eukaryota</taxon>
        <taxon>Viridiplantae</taxon>
        <taxon>Streptophyta</taxon>
        <taxon>Embryophyta</taxon>
        <taxon>Tracheophyta</taxon>
        <taxon>Spermatophyta</taxon>
        <taxon>Magnoliopsida</taxon>
        <taxon>eudicotyledons</taxon>
        <taxon>Gunneridae</taxon>
        <taxon>Pentapetalae</taxon>
        <taxon>asterids</taxon>
        <taxon>lamiids</taxon>
        <taxon>Solanales</taxon>
        <taxon>Solanaceae</taxon>
        <taxon>Solanoideae</taxon>
        <taxon>Solaneae</taxon>
        <taxon>Solanum</taxon>
        <taxon>Solanum subgen. Lycopersicon</taxon>
    </lineage>
</organism>
<evidence type="ECO:0000313" key="2">
    <source>
        <dbReference type="RefSeq" id="XP_015075157.1"/>
    </source>
</evidence>
<keyword evidence="1" id="KW-1185">Reference proteome</keyword>
<dbReference type="Proteomes" id="UP000694930">
    <property type="component" value="Chromosome 1"/>
</dbReference>
<name>A0ABM1GSA5_SOLPN</name>
<dbReference type="RefSeq" id="XP_015075157.1">
    <property type="nucleotide sequence ID" value="XM_015219671.1"/>
</dbReference>
<sequence length="134" mass="15791">MWAIKKLKTDWNEAVEQKLNWLNELDNFLLKAYESSALYKEKMNKYHDQKIWKHKVVVGDLVLMFNSRLCLFSGKLKSKWTGPFLITKVFPHKVVELENKEGARFMVNGKRIKIYLGHAESAHEVVEAYYLDEA</sequence>
<protein>
    <submittedName>
        <fullName evidence="2">Uncharacterized protein LOC107019092</fullName>
    </submittedName>
</protein>
<proteinExistence type="predicted"/>
<reference evidence="1" key="1">
    <citation type="journal article" date="2014" name="Nat. Genet.">
        <title>The genome of the stress-tolerant wild tomato species Solanum pennellii.</title>
        <authorList>
            <person name="Bolger A."/>
            <person name="Scossa F."/>
            <person name="Bolger M.E."/>
            <person name="Lanz C."/>
            <person name="Maumus F."/>
            <person name="Tohge T."/>
            <person name="Quesneville H."/>
            <person name="Alseekh S."/>
            <person name="Sorensen I."/>
            <person name="Lichtenstein G."/>
            <person name="Fich E.A."/>
            <person name="Conte M."/>
            <person name="Keller H."/>
            <person name="Schneeberger K."/>
            <person name="Schwacke R."/>
            <person name="Ofner I."/>
            <person name="Vrebalov J."/>
            <person name="Xu Y."/>
            <person name="Osorio S."/>
            <person name="Aflitos S.A."/>
            <person name="Schijlen E."/>
            <person name="Jimenez-Gomez J.M."/>
            <person name="Ryngajllo M."/>
            <person name="Kimura S."/>
            <person name="Kumar R."/>
            <person name="Koenig D."/>
            <person name="Headland L.R."/>
            <person name="Maloof J.N."/>
            <person name="Sinha N."/>
            <person name="van Ham R.C."/>
            <person name="Lankhorst R.K."/>
            <person name="Mao L."/>
            <person name="Vogel A."/>
            <person name="Arsova B."/>
            <person name="Panstruga R."/>
            <person name="Fei Z."/>
            <person name="Rose J.K."/>
            <person name="Zamir D."/>
            <person name="Carrari F."/>
            <person name="Giovannoni J.J."/>
            <person name="Weigel D."/>
            <person name="Usadel B."/>
            <person name="Fernie A.R."/>
        </authorList>
    </citation>
    <scope>NUCLEOTIDE SEQUENCE [LARGE SCALE GENOMIC DNA]</scope>
    <source>
        <strain evidence="1">cv. LA0716</strain>
    </source>
</reference>
<accession>A0ABM1GSA5</accession>
<evidence type="ECO:0000313" key="1">
    <source>
        <dbReference type="Proteomes" id="UP000694930"/>
    </source>
</evidence>
<gene>
    <name evidence="2" type="primary">LOC107019092</name>
</gene>